<comment type="activity regulation">
    <text evidence="10">Na(+) is not transported, but it plays an essential structural role and its presence is essential for fluoride channel function.</text>
</comment>
<evidence type="ECO:0000256" key="9">
    <source>
        <dbReference type="ARBA" id="ARBA00049940"/>
    </source>
</evidence>
<evidence type="ECO:0000256" key="2">
    <source>
        <dbReference type="ARBA" id="ARBA00022475"/>
    </source>
</evidence>
<keyword evidence="10" id="KW-0406">Ion transport</keyword>
<evidence type="ECO:0000313" key="11">
    <source>
        <dbReference type="EMBL" id="MBP2032115.1"/>
    </source>
</evidence>
<feature type="binding site" evidence="10">
    <location>
        <position position="69"/>
    </location>
    <ligand>
        <name>Na(+)</name>
        <dbReference type="ChEBI" id="CHEBI:29101"/>
        <note>structural</note>
    </ligand>
</feature>
<comment type="caution">
    <text evidence="11">The sequence shown here is derived from an EMBL/GenBank/DDBJ whole genome shotgun (WGS) entry which is preliminary data.</text>
</comment>
<evidence type="ECO:0000256" key="1">
    <source>
        <dbReference type="ARBA" id="ARBA00004651"/>
    </source>
</evidence>
<reference evidence="11 12" key="1">
    <citation type="submission" date="2021-03" db="EMBL/GenBank/DDBJ databases">
        <title>Genomic Encyclopedia of Type Strains, Phase IV (KMG-IV): sequencing the most valuable type-strain genomes for metagenomic binning, comparative biology and taxonomic classification.</title>
        <authorList>
            <person name="Goeker M."/>
        </authorList>
    </citation>
    <scope>NUCLEOTIDE SEQUENCE [LARGE SCALE GENOMIC DNA]</scope>
    <source>
        <strain evidence="11 12">DSM 28783</strain>
    </source>
</reference>
<keyword evidence="4 10" id="KW-1133">Transmembrane helix</keyword>
<name>A0ABS4KPZ7_9CLOT</name>
<feature type="binding site" evidence="10">
    <location>
        <position position="72"/>
    </location>
    <ligand>
        <name>Na(+)</name>
        <dbReference type="ChEBI" id="CHEBI:29101"/>
        <note>structural</note>
    </ligand>
</feature>
<comment type="caution">
    <text evidence="10">Lacks conserved residue(s) required for the propagation of feature annotation.</text>
</comment>
<evidence type="ECO:0000256" key="6">
    <source>
        <dbReference type="ARBA" id="ARBA00023303"/>
    </source>
</evidence>
<dbReference type="PANTHER" id="PTHR28259:SF1">
    <property type="entry name" value="FLUORIDE EXPORT PROTEIN 1-RELATED"/>
    <property type="match status" value="1"/>
</dbReference>
<evidence type="ECO:0000313" key="12">
    <source>
        <dbReference type="Proteomes" id="UP001519307"/>
    </source>
</evidence>
<evidence type="ECO:0000256" key="10">
    <source>
        <dbReference type="HAMAP-Rule" id="MF_00454"/>
    </source>
</evidence>
<comment type="similarity">
    <text evidence="7 10">Belongs to the fluoride channel Fluc/FEX (TC 1.A.43) family.</text>
</comment>
<evidence type="ECO:0000256" key="3">
    <source>
        <dbReference type="ARBA" id="ARBA00022692"/>
    </source>
</evidence>
<dbReference type="EMBL" id="JAGGLM010000002">
    <property type="protein sequence ID" value="MBP2032115.1"/>
    <property type="molecule type" value="Genomic_DNA"/>
</dbReference>
<keyword evidence="10" id="KW-0479">Metal-binding</keyword>
<evidence type="ECO:0000256" key="4">
    <source>
        <dbReference type="ARBA" id="ARBA00022989"/>
    </source>
</evidence>
<dbReference type="InterPro" id="IPR003691">
    <property type="entry name" value="FluC"/>
</dbReference>
<gene>
    <name evidence="10" type="primary">fluC</name>
    <name evidence="10" type="synonym">crcB</name>
    <name evidence="11" type="ORF">J2Z42_000780</name>
</gene>
<dbReference type="Proteomes" id="UP001519307">
    <property type="component" value="Unassembled WGS sequence"/>
</dbReference>
<comment type="catalytic activity">
    <reaction evidence="8">
        <text>fluoride(in) = fluoride(out)</text>
        <dbReference type="Rhea" id="RHEA:76159"/>
        <dbReference type="ChEBI" id="CHEBI:17051"/>
    </reaction>
    <physiologicalReaction direction="left-to-right" evidence="8">
        <dbReference type="Rhea" id="RHEA:76160"/>
    </physiologicalReaction>
</comment>
<dbReference type="RefSeq" id="WP_209701031.1">
    <property type="nucleotide sequence ID" value="NZ_JAGGLM010000002.1"/>
</dbReference>
<evidence type="ECO:0000256" key="7">
    <source>
        <dbReference type="ARBA" id="ARBA00035120"/>
    </source>
</evidence>
<keyword evidence="10" id="KW-0813">Transport</keyword>
<dbReference type="PANTHER" id="PTHR28259">
    <property type="entry name" value="FLUORIDE EXPORT PROTEIN 1-RELATED"/>
    <property type="match status" value="1"/>
</dbReference>
<dbReference type="HAMAP" id="MF_00454">
    <property type="entry name" value="FluC"/>
    <property type="match status" value="1"/>
</dbReference>
<keyword evidence="6 10" id="KW-0407">Ion channel</keyword>
<keyword evidence="12" id="KW-1185">Reference proteome</keyword>
<evidence type="ECO:0000256" key="8">
    <source>
        <dbReference type="ARBA" id="ARBA00035585"/>
    </source>
</evidence>
<comment type="subcellular location">
    <subcellularLocation>
        <location evidence="1 10">Cell membrane</location>
        <topology evidence="1 10">Multi-pass membrane protein</topology>
    </subcellularLocation>
</comment>
<organism evidence="11 12">
    <name type="scientific">Clostridium algifaecis</name>
    <dbReference type="NCBI Taxonomy" id="1472040"/>
    <lineage>
        <taxon>Bacteria</taxon>
        <taxon>Bacillati</taxon>
        <taxon>Bacillota</taxon>
        <taxon>Clostridia</taxon>
        <taxon>Eubacteriales</taxon>
        <taxon>Clostridiaceae</taxon>
        <taxon>Clostridium</taxon>
    </lineage>
</organism>
<dbReference type="Pfam" id="PF02537">
    <property type="entry name" value="CRCB"/>
    <property type="match status" value="1"/>
</dbReference>
<feature type="transmembrane region" description="Helical" evidence="10">
    <location>
        <begin position="91"/>
        <end position="111"/>
    </location>
</feature>
<feature type="transmembrane region" description="Helical" evidence="10">
    <location>
        <begin position="31"/>
        <end position="50"/>
    </location>
</feature>
<dbReference type="NCBIfam" id="NF010828">
    <property type="entry name" value="PRK14232.1"/>
    <property type="match status" value="1"/>
</dbReference>
<keyword evidence="10" id="KW-0915">Sodium</keyword>
<accession>A0ABS4KPZ7</accession>
<keyword evidence="5 10" id="KW-0472">Membrane</keyword>
<protein>
    <recommendedName>
        <fullName evidence="10">Fluoride-specific ion channel FluC</fullName>
    </recommendedName>
</protein>
<keyword evidence="2 10" id="KW-1003">Cell membrane</keyword>
<comment type="function">
    <text evidence="9 10">Fluoride-specific ion channel. Important for reducing fluoride concentration in the cell, thus reducing its toxicity.</text>
</comment>
<evidence type="ECO:0000256" key="5">
    <source>
        <dbReference type="ARBA" id="ARBA00023136"/>
    </source>
</evidence>
<keyword evidence="3 10" id="KW-0812">Transmembrane</keyword>
<proteinExistence type="inferred from homology"/>
<sequence length="119" mass="12816">MDFLLVGIGGIAGSLTRFSLGQYIQKRSGIYFPIGTAIINITGALLLGILTSLNLDKSYSTLLCDGFLGAYTTFSTFMFDGIKLFSSNKKLSGIIYIVFTIVLGVTGYMLGAKITHQLL</sequence>